<keyword evidence="1" id="KW-0804">Transcription</keyword>
<sequence length="699" mass="79403">MDARQVHVRDLRNLNSDQVWRLRGRYDVTFDDGVTQPMSGRHIKLSWPYWGISRFYPQVPTPSTMCYRRGGEWATDDRHIDLMSEAAVLARKAGIDLADTRYLLSQHIYADAFNLTVKNLLSYCTTIDIDTMMQIYDHPDYQIIHEWAKQYPSGYDEEGVDKVNEAYEIIERIIRSPELSDNPVAMSVLDKTIKMDQVLQAYVRGKTSEIDSRVYSNQVWEGFFGGLNSVISRLKESGATSRSHLYNTDKIAEAEYGSRKLQLAANVLTHFTLDDCGTEHAHEHTFRDTKESQTQYDAMVGMRFRFNGETGPWRVFEKGRFEDVVDKPLLFRSAMTCRHMAKQGICAVCMGDLVYNLSEKTSPGHLASTSISEKGTQGILSTKHLDFLRELFTLVIGGRIKGYFRGYEKGSEKGLRLLDKPEFGTWSEYSLVVSEKMHSELSQVAYYDNLEDIDETSLPDVTDVTFVRLNADGEPCGGESLDVRMGVCGNFSKAFLAYFLKVRDEIQFIRKGEIRIPMSGWKPKAPFLIYTNRSESMAEFVAGLETKLRSVAADKNETPMDFTTDATVKMSKDGKVKTLTLVEMGGSTERQCTFAMFDTFRYINRKLKGIPMTHIGIMLAISRVESPINPFPAVGFDKETAIDGMGKRFLDHNTLIAIRSAAPMLFFQGQQDNLNRVGFYTTRKIPASLYDGSFKTRLH</sequence>
<proteinExistence type="predicted"/>
<dbReference type="OrthoDB" id="846at10239"/>
<dbReference type="RefSeq" id="YP_009293020.1">
    <property type="nucleotide sequence ID" value="NC_031127.1"/>
</dbReference>
<protein>
    <submittedName>
        <fullName evidence="1">Putative DNA-directed RNA polymerase beta subunit</fullName>
    </submittedName>
</protein>
<organism evidence="1 2">
    <name type="scientific">Erwinia phage vB_EamM_Huxley</name>
    <dbReference type="NCBI Taxonomy" id="1883373"/>
    <lineage>
        <taxon>Viruses</taxon>
        <taxon>Duplodnaviria</taxon>
        <taxon>Heunggongvirae</taxon>
        <taxon>Uroviricota</taxon>
        <taxon>Caudoviricetes</taxon>
        <taxon>Chimalliviridae</taxon>
        <taxon>Machinavirus</taxon>
        <taxon>Machinavirus machina</taxon>
    </lineage>
</organism>
<keyword evidence="1" id="KW-0240">DNA-directed RNA polymerase</keyword>
<evidence type="ECO:0000313" key="1">
    <source>
        <dbReference type="EMBL" id="ANZ49134.1"/>
    </source>
</evidence>
<gene>
    <name evidence="1" type="ORF">HUXLEY_52</name>
</gene>
<dbReference type="KEGG" id="vg:29069174"/>
<accession>A0A1B2ID39</accession>
<dbReference type="GeneID" id="29069174"/>
<reference evidence="2" key="1">
    <citation type="submission" date="2016-06" db="EMBL/GenBank/DDBJ databases">
        <authorList>
            <person name="Berg J.A."/>
            <person name="Grossarth S.E."/>
            <person name="Jarvis T.M."/>
            <person name="Merrill B.D."/>
            <person name="Breakwell D.P."/>
            <person name="Hope S."/>
            <person name="Grose J.H."/>
        </authorList>
    </citation>
    <scope>NUCLEOTIDE SEQUENCE [LARGE SCALE GENOMIC DNA]</scope>
</reference>
<dbReference type="EMBL" id="KX397368">
    <property type="protein sequence ID" value="ANZ49134.1"/>
    <property type="molecule type" value="Genomic_DNA"/>
</dbReference>
<dbReference type="Proteomes" id="UP000203302">
    <property type="component" value="Segment"/>
</dbReference>
<name>A0A1B2ID39_9CAUD</name>
<dbReference type="GO" id="GO:0000428">
    <property type="term" value="C:DNA-directed RNA polymerase complex"/>
    <property type="evidence" value="ECO:0007669"/>
    <property type="project" value="UniProtKB-KW"/>
</dbReference>
<evidence type="ECO:0000313" key="2">
    <source>
        <dbReference type="Proteomes" id="UP000203302"/>
    </source>
</evidence>